<keyword evidence="3" id="KW-1185">Reference proteome</keyword>
<dbReference type="AlphaFoldDB" id="A0AAQ3KYH9"/>
<dbReference type="EMBL" id="CP136897">
    <property type="protein sequence ID" value="WOL16945.1"/>
    <property type="molecule type" value="Genomic_DNA"/>
</dbReference>
<feature type="region of interest" description="Disordered" evidence="1">
    <location>
        <begin position="1"/>
        <end position="69"/>
    </location>
</feature>
<dbReference type="Proteomes" id="UP001327560">
    <property type="component" value="Chromosome 8"/>
</dbReference>
<sequence>MGSGDPAINDDGGSSSSGEEDGDAEWKAAINSVATVGFGLPSSKGRRKPELVADSSSSGDDDAQRDQIKVTKAPKLKLYQIKAQKLLDDLLDRSLEMIESSIPPEDEFSQSDQAGIRLFSKSPLGIIVDPVDQHSLPRKKPRLQPGEEIKEKSKKFKSRIQSVVVDGADIMAAATEAHKKSLARYQAKEAAAKAAAKIEEERVSQLKKARGEKWLPSVAKYMQVSLSEISVWQSSNKT</sequence>
<name>A0AAQ3KYH9_9LILI</name>
<evidence type="ECO:0000256" key="1">
    <source>
        <dbReference type="SAM" id="MobiDB-lite"/>
    </source>
</evidence>
<organism evidence="2 3">
    <name type="scientific">Canna indica</name>
    <name type="common">Indian-shot</name>
    <dbReference type="NCBI Taxonomy" id="4628"/>
    <lineage>
        <taxon>Eukaryota</taxon>
        <taxon>Viridiplantae</taxon>
        <taxon>Streptophyta</taxon>
        <taxon>Embryophyta</taxon>
        <taxon>Tracheophyta</taxon>
        <taxon>Spermatophyta</taxon>
        <taxon>Magnoliopsida</taxon>
        <taxon>Liliopsida</taxon>
        <taxon>Zingiberales</taxon>
        <taxon>Cannaceae</taxon>
        <taxon>Canna</taxon>
    </lineage>
</organism>
<evidence type="ECO:0000313" key="3">
    <source>
        <dbReference type="Proteomes" id="UP001327560"/>
    </source>
</evidence>
<evidence type="ECO:0000313" key="2">
    <source>
        <dbReference type="EMBL" id="WOL16945.1"/>
    </source>
</evidence>
<proteinExistence type="predicted"/>
<reference evidence="2 3" key="1">
    <citation type="submission" date="2023-10" db="EMBL/GenBank/DDBJ databases">
        <title>Chromosome-scale genome assembly provides insights into flower coloration mechanisms of Canna indica.</title>
        <authorList>
            <person name="Li C."/>
        </authorList>
    </citation>
    <scope>NUCLEOTIDE SEQUENCE [LARGE SCALE GENOMIC DNA]</scope>
    <source>
        <tissue evidence="2">Flower</tissue>
    </source>
</reference>
<protein>
    <submittedName>
        <fullName evidence="2">Uncharacterized protein</fullName>
    </submittedName>
</protein>
<accession>A0AAQ3KYH9</accession>
<dbReference type="PANTHER" id="PTHR36765">
    <property type="entry name" value="EXPRESSED PROTEIN"/>
    <property type="match status" value="1"/>
</dbReference>
<gene>
    <name evidence="2" type="ORF">Cni_G25733</name>
</gene>
<dbReference type="PANTHER" id="PTHR36765:SF1">
    <property type="entry name" value="EXPRESSED PROTEIN"/>
    <property type="match status" value="1"/>
</dbReference>